<evidence type="ECO:0008006" key="5">
    <source>
        <dbReference type="Google" id="ProtNLM"/>
    </source>
</evidence>
<sequence length="119" mass="13372">MSRIIIFLFILLNSLTASSEEVSNELNSNEDITSNKDFRKAIRSLHLADGTTVAVIPNMGTVGLYPAAAQFNGVTSRKMEPIYVTEQMKFLISRIEKLEEKVQIQSKVIKLLAKEIKDQ</sequence>
<feature type="signal peptide" evidence="2">
    <location>
        <begin position="1"/>
        <end position="19"/>
    </location>
</feature>
<reference evidence="3 4" key="1">
    <citation type="submission" date="2024-11" db="EMBL/GenBank/DDBJ databases">
        <title>The Natural Products Discovery Center: Release of the First 8490 Sequenced Strains for Exploring Actinobacteria Biosynthetic Diversity.</title>
        <authorList>
            <person name="Kalkreuter E."/>
            <person name="Kautsar S.A."/>
            <person name="Yang D."/>
            <person name="Bader C.D."/>
            <person name="Teijaro C.N."/>
            <person name="Fluegel L."/>
            <person name="Davis C.M."/>
            <person name="Simpson J.R."/>
            <person name="Lauterbach L."/>
            <person name="Steele A.D."/>
            <person name="Gui C."/>
            <person name="Meng S."/>
            <person name="Li G."/>
            <person name="Viehrig K."/>
            <person name="Ye F."/>
            <person name="Su P."/>
            <person name="Kiefer A.F."/>
            <person name="Nichols A."/>
            <person name="Cepeda A.J."/>
            <person name="Yan W."/>
            <person name="Fan B."/>
            <person name="Jiang Y."/>
            <person name="Adhikari A."/>
            <person name="Zheng C.-J."/>
            <person name="Schuster L."/>
            <person name="Cowan T.M."/>
            <person name="Smanski M.J."/>
            <person name="Chevrette M.G."/>
            <person name="De Carvalho L.P.S."/>
            <person name="Shen B."/>
        </authorList>
    </citation>
    <scope>NUCLEOTIDE SEQUENCE [LARGE SCALE GENOMIC DNA]</scope>
    <source>
        <strain evidence="3 4">NPDC078403</strain>
    </source>
</reference>
<name>A0ABW8KVC2_9GAMM</name>
<feature type="chain" id="PRO_5047307109" description="Tail fiber domain-containing protein" evidence="2">
    <location>
        <begin position="20"/>
        <end position="119"/>
    </location>
</feature>
<accession>A0ABW8KVC2</accession>
<keyword evidence="1" id="KW-0175">Coiled coil</keyword>
<evidence type="ECO:0000256" key="1">
    <source>
        <dbReference type="SAM" id="Coils"/>
    </source>
</evidence>
<proteinExistence type="predicted"/>
<dbReference type="EMBL" id="JBJDOT010000007">
    <property type="protein sequence ID" value="MFK3863747.1"/>
    <property type="molecule type" value="Genomic_DNA"/>
</dbReference>
<organism evidence="3 4">
    <name type="scientific">Pseudoalteromonas rhizosphaerae</name>
    <dbReference type="NCBI Taxonomy" id="2518973"/>
    <lineage>
        <taxon>Bacteria</taxon>
        <taxon>Pseudomonadati</taxon>
        <taxon>Pseudomonadota</taxon>
        <taxon>Gammaproteobacteria</taxon>
        <taxon>Alteromonadales</taxon>
        <taxon>Pseudoalteromonadaceae</taxon>
        <taxon>Pseudoalteromonas</taxon>
    </lineage>
</organism>
<dbReference type="RefSeq" id="WP_404675127.1">
    <property type="nucleotide sequence ID" value="NZ_JBJDOT010000007.1"/>
</dbReference>
<evidence type="ECO:0000256" key="2">
    <source>
        <dbReference type="SAM" id="SignalP"/>
    </source>
</evidence>
<gene>
    <name evidence="3" type="ORF">ACI2JU_07665</name>
</gene>
<dbReference type="Proteomes" id="UP001620262">
    <property type="component" value="Unassembled WGS sequence"/>
</dbReference>
<keyword evidence="4" id="KW-1185">Reference proteome</keyword>
<keyword evidence="2" id="KW-0732">Signal</keyword>
<feature type="coiled-coil region" evidence="1">
    <location>
        <begin position="88"/>
        <end position="115"/>
    </location>
</feature>
<evidence type="ECO:0000313" key="3">
    <source>
        <dbReference type="EMBL" id="MFK3863747.1"/>
    </source>
</evidence>
<evidence type="ECO:0000313" key="4">
    <source>
        <dbReference type="Proteomes" id="UP001620262"/>
    </source>
</evidence>
<protein>
    <recommendedName>
        <fullName evidence="5">Tail fiber domain-containing protein</fullName>
    </recommendedName>
</protein>
<comment type="caution">
    <text evidence="3">The sequence shown here is derived from an EMBL/GenBank/DDBJ whole genome shotgun (WGS) entry which is preliminary data.</text>
</comment>